<dbReference type="Proteomes" id="UP000216725">
    <property type="component" value="Unassembled WGS sequence"/>
</dbReference>
<dbReference type="AlphaFoldDB" id="A0A261EWI3"/>
<accession>A0A261EWI3</accession>
<organism evidence="3 4">
    <name type="scientific">Pseudoscardovia radai</name>
    <dbReference type="NCBI Taxonomy" id="987066"/>
    <lineage>
        <taxon>Bacteria</taxon>
        <taxon>Bacillati</taxon>
        <taxon>Actinomycetota</taxon>
        <taxon>Actinomycetes</taxon>
        <taxon>Bifidobacteriales</taxon>
        <taxon>Bifidobacteriaceae</taxon>
        <taxon>Pseudoscardovia</taxon>
    </lineage>
</organism>
<keyword evidence="1" id="KW-0175">Coiled coil</keyword>
<dbReference type="RefSeq" id="WP_094661053.1">
    <property type="nucleotide sequence ID" value="NZ_MWWR01000010.1"/>
</dbReference>
<sequence>MSTNGNTDNTNNTGNTDPDGENPGTYPTSDYAERRSTILRIHRIRRDILTALTTYDDIRFHKLPNVDSLYATTIGCWEVRALDANLAMRRAKRRLALGRAQINQGLPIDRLACEQALDREFADWTDVLEARRGIVHDTLLAQVRADRPTATQTAKMHRIFRILARRFHPDLHPGDTSAMDTYLLAQHYFRDFDLGGLAALEAATRRSSSPDDAADESYANLSTDELLHECELLESQLQSARERVEQLKESEDYILGRNLHDALWVDEQVTPLRERIEHDKRLEERYEAQWVALLRGEREAGDGEADDE</sequence>
<name>A0A261EWI3_9BIFI</name>
<keyword evidence="4" id="KW-1185">Reference proteome</keyword>
<comment type="caution">
    <text evidence="3">The sequence shown here is derived from an EMBL/GenBank/DDBJ whole genome shotgun (WGS) entry which is preliminary data.</text>
</comment>
<dbReference type="EMBL" id="MWWR01000010">
    <property type="protein sequence ID" value="OZG51197.1"/>
    <property type="molecule type" value="Genomic_DNA"/>
</dbReference>
<feature type="coiled-coil region" evidence="1">
    <location>
        <begin position="223"/>
        <end position="250"/>
    </location>
</feature>
<evidence type="ECO:0000313" key="3">
    <source>
        <dbReference type="EMBL" id="OZG51197.1"/>
    </source>
</evidence>
<feature type="compositionally biased region" description="Low complexity" evidence="2">
    <location>
        <begin position="1"/>
        <end position="17"/>
    </location>
</feature>
<evidence type="ECO:0000313" key="4">
    <source>
        <dbReference type="Proteomes" id="UP000216725"/>
    </source>
</evidence>
<gene>
    <name evidence="3" type="ORF">PSRA_1239</name>
</gene>
<proteinExistence type="predicted"/>
<protein>
    <submittedName>
        <fullName evidence="3">DnaJ-like protein</fullName>
    </submittedName>
</protein>
<reference evidence="3 4" key="1">
    <citation type="journal article" date="2017" name="BMC Genomics">
        <title>Comparative genomic and phylogenomic analyses of the Bifidobacteriaceae family.</title>
        <authorList>
            <person name="Lugli G.A."/>
            <person name="Milani C."/>
            <person name="Turroni F."/>
            <person name="Duranti S."/>
            <person name="Mancabelli L."/>
            <person name="Mangifesta M."/>
            <person name="Ferrario C."/>
            <person name="Modesto M."/>
            <person name="Mattarelli P."/>
            <person name="Jiri K."/>
            <person name="van Sinderen D."/>
            <person name="Ventura M."/>
        </authorList>
    </citation>
    <scope>NUCLEOTIDE SEQUENCE [LARGE SCALE GENOMIC DNA]</scope>
    <source>
        <strain evidence="3 4">DSM 24742</strain>
    </source>
</reference>
<evidence type="ECO:0000256" key="1">
    <source>
        <dbReference type="SAM" id="Coils"/>
    </source>
</evidence>
<evidence type="ECO:0000256" key="2">
    <source>
        <dbReference type="SAM" id="MobiDB-lite"/>
    </source>
</evidence>
<dbReference type="OrthoDB" id="9800872at2"/>
<feature type="region of interest" description="Disordered" evidence="2">
    <location>
        <begin position="1"/>
        <end position="31"/>
    </location>
</feature>